<feature type="non-terminal residue" evidence="1">
    <location>
        <position position="154"/>
    </location>
</feature>
<gene>
    <name evidence="1" type="ORF">SPIL2461_LOCUS9034</name>
</gene>
<accession>A0A812QH67</accession>
<evidence type="ECO:0000313" key="1">
    <source>
        <dbReference type="EMBL" id="CAE7372623.1"/>
    </source>
</evidence>
<keyword evidence="2" id="KW-1185">Reference proteome</keyword>
<evidence type="ECO:0000313" key="2">
    <source>
        <dbReference type="Proteomes" id="UP000649617"/>
    </source>
</evidence>
<dbReference type="Proteomes" id="UP000649617">
    <property type="component" value="Unassembled WGS sequence"/>
</dbReference>
<sequence>QSTPAVLVIDDGVSSITALRFVDEDKGQDLIGGEVHFRGEGYLTRVSSYSVYLALAPSGIGRSLLGQALIGTTSLVIPQGTLLQQNFTDLVIYIESSLVQQRSPAMSIPLVDEFDATCDSLTSVCGTGGGTVSGAEIHQDYGGLMLSFAERGPQ</sequence>
<comment type="caution">
    <text evidence="1">The sequence shown here is derived from an EMBL/GenBank/DDBJ whole genome shotgun (WGS) entry which is preliminary data.</text>
</comment>
<organism evidence="1 2">
    <name type="scientific">Symbiodinium pilosum</name>
    <name type="common">Dinoflagellate</name>
    <dbReference type="NCBI Taxonomy" id="2952"/>
    <lineage>
        <taxon>Eukaryota</taxon>
        <taxon>Sar</taxon>
        <taxon>Alveolata</taxon>
        <taxon>Dinophyceae</taxon>
        <taxon>Suessiales</taxon>
        <taxon>Symbiodiniaceae</taxon>
        <taxon>Symbiodinium</taxon>
    </lineage>
</organism>
<protein>
    <submittedName>
        <fullName evidence="1">Uncharacterized protein</fullName>
    </submittedName>
</protein>
<dbReference type="AlphaFoldDB" id="A0A812QH67"/>
<dbReference type="EMBL" id="CAJNIZ010015402">
    <property type="protein sequence ID" value="CAE7372623.1"/>
    <property type="molecule type" value="Genomic_DNA"/>
</dbReference>
<name>A0A812QH67_SYMPI</name>
<reference evidence="1" key="1">
    <citation type="submission" date="2021-02" db="EMBL/GenBank/DDBJ databases">
        <authorList>
            <person name="Dougan E. K."/>
            <person name="Rhodes N."/>
            <person name="Thang M."/>
            <person name="Chan C."/>
        </authorList>
    </citation>
    <scope>NUCLEOTIDE SEQUENCE</scope>
</reference>
<proteinExistence type="predicted"/>